<proteinExistence type="inferred from homology"/>
<evidence type="ECO:0000256" key="2">
    <source>
        <dbReference type="ARBA" id="ARBA00023015"/>
    </source>
</evidence>
<reference evidence="6 7" key="1">
    <citation type="submission" date="2018-06" db="EMBL/GenBank/DDBJ databases">
        <title>Genomic Encyclopedia of Type Strains, Phase III (KMG-III): the genomes of soil and plant-associated and newly described type strains.</title>
        <authorList>
            <person name="Whitman W."/>
        </authorList>
    </citation>
    <scope>NUCLEOTIDE SEQUENCE [LARGE SCALE GENOMIC DNA]</scope>
    <source>
        <strain evidence="6 7">ORS 1419</strain>
    </source>
</reference>
<dbReference type="OrthoDB" id="531446at2"/>
<protein>
    <submittedName>
        <fullName evidence="6">Nlp family transcriptional regulator</fullName>
    </submittedName>
</protein>
<comment type="similarity">
    <text evidence="1">Belongs to the ner transcriptional regulatory family.</text>
</comment>
<dbReference type="Pfam" id="PF13693">
    <property type="entry name" value="HTH_35"/>
    <property type="match status" value="1"/>
</dbReference>
<evidence type="ECO:0000256" key="3">
    <source>
        <dbReference type="ARBA" id="ARBA00023125"/>
    </source>
</evidence>
<dbReference type="EMBL" id="QJTF01000012">
    <property type="protein sequence ID" value="PYE87537.1"/>
    <property type="molecule type" value="Genomic_DNA"/>
</dbReference>
<gene>
    <name evidence="6" type="ORF">C7477_11238</name>
</gene>
<dbReference type="SUPFAM" id="SSF47413">
    <property type="entry name" value="lambda repressor-like DNA-binding domains"/>
    <property type="match status" value="1"/>
</dbReference>
<keyword evidence="4" id="KW-0804">Transcription</keyword>
<evidence type="ECO:0000256" key="4">
    <source>
        <dbReference type="ARBA" id="ARBA00023163"/>
    </source>
</evidence>
<comment type="caution">
    <text evidence="6">The sequence shown here is derived from an EMBL/GenBank/DDBJ whole genome shotgun (WGS) entry which is preliminary data.</text>
</comment>
<dbReference type="Proteomes" id="UP000247454">
    <property type="component" value="Unassembled WGS sequence"/>
</dbReference>
<feature type="domain" description="Ner winged helix-turn-helix DNA-binding" evidence="5">
    <location>
        <begin position="7"/>
        <end position="78"/>
    </location>
</feature>
<keyword evidence="7" id="KW-1185">Reference proteome</keyword>
<sequence>MSRPKKWTKSEIKKQLEDRSMTLTGLAEMHGLNPNTFRAVWSRTVRPAERALADFLNVPVEELFPDRYPIRKTRILDTSKYPSLESLKSNAAFDRKAAA</sequence>
<dbReference type="AlphaFoldDB" id="A0A318T1E1"/>
<evidence type="ECO:0000313" key="7">
    <source>
        <dbReference type="Proteomes" id="UP000247454"/>
    </source>
</evidence>
<name>A0A318T1E1_9HYPH</name>
<keyword evidence="2" id="KW-0805">Transcription regulation</keyword>
<dbReference type="Gene3D" id="1.10.260.40">
    <property type="entry name" value="lambda repressor-like DNA-binding domains"/>
    <property type="match status" value="1"/>
</dbReference>
<dbReference type="InterPro" id="IPR038722">
    <property type="entry name" value="Ner_HTH_dom"/>
</dbReference>
<evidence type="ECO:0000256" key="1">
    <source>
        <dbReference type="ARBA" id="ARBA00006157"/>
    </source>
</evidence>
<dbReference type="GO" id="GO:0003677">
    <property type="term" value="F:DNA binding"/>
    <property type="evidence" value="ECO:0007669"/>
    <property type="project" value="UniProtKB-KW"/>
</dbReference>
<accession>A0A318T1E1</accession>
<organism evidence="6 7">
    <name type="scientific">Phyllobacterium leguminum</name>
    <dbReference type="NCBI Taxonomy" id="314237"/>
    <lineage>
        <taxon>Bacteria</taxon>
        <taxon>Pseudomonadati</taxon>
        <taxon>Pseudomonadota</taxon>
        <taxon>Alphaproteobacteria</taxon>
        <taxon>Hyphomicrobiales</taxon>
        <taxon>Phyllobacteriaceae</taxon>
        <taxon>Phyllobacterium</taxon>
    </lineage>
</organism>
<dbReference type="InterPro" id="IPR010982">
    <property type="entry name" value="Lambda_DNA-bd_dom_sf"/>
</dbReference>
<evidence type="ECO:0000313" key="6">
    <source>
        <dbReference type="EMBL" id="PYE87537.1"/>
    </source>
</evidence>
<dbReference type="RefSeq" id="WP_110752103.1">
    <property type="nucleotide sequence ID" value="NZ_QJTF01000012.1"/>
</dbReference>
<keyword evidence="3" id="KW-0238">DNA-binding</keyword>
<evidence type="ECO:0000259" key="5">
    <source>
        <dbReference type="Pfam" id="PF13693"/>
    </source>
</evidence>